<evidence type="ECO:0000313" key="3">
    <source>
        <dbReference type="RefSeq" id="XP_032148193.1"/>
    </source>
</evidence>
<dbReference type="RefSeq" id="XP_032148196.1">
    <property type="nucleotide sequence ID" value="XM_032292305.1"/>
</dbReference>
<organism evidence="2 5">
    <name type="scientific">Sapajus apella</name>
    <name type="common">Brown-capped capuchin</name>
    <name type="synonym">Cebus apella</name>
    <dbReference type="NCBI Taxonomy" id="9515"/>
    <lineage>
        <taxon>Eukaryota</taxon>
        <taxon>Metazoa</taxon>
        <taxon>Chordata</taxon>
        <taxon>Craniata</taxon>
        <taxon>Vertebrata</taxon>
        <taxon>Euteleostomi</taxon>
        <taxon>Mammalia</taxon>
        <taxon>Eutheria</taxon>
        <taxon>Euarchontoglires</taxon>
        <taxon>Primates</taxon>
        <taxon>Haplorrhini</taxon>
        <taxon>Platyrrhini</taxon>
        <taxon>Cebidae</taxon>
        <taxon>Cebinae</taxon>
        <taxon>Sapajus</taxon>
    </lineage>
</organism>
<name>A0A6J3J1F3_SAPAP</name>
<evidence type="ECO:0000313" key="5">
    <source>
        <dbReference type="RefSeq" id="XP_032148195.1"/>
    </source>
</evidence>
<evidence type="ECO:0000313" key="2">
    <source>
        <dbReference type="Proteomes" id="UP000504640"/>
    </source>
</evidence>
<dbReference type="RefSeq" id="XP_032148195.1">
    <property type="nucleotide sequence ID" value="XM_032292304.1"/>
</dbReference>
<protein>
    <submittedName>
        <fullName evidence="3 4">Uncharacterized protein LOC116560819</fullName>
    </submittedName>
</protein>
<dbReference type="GeneID" id="116560819"/>
<evidence type="ECO:0000256" key="1">
    <source>
        <dbReference type="SAM" id="MobiDB-lite"/>
    </source>
</evidence>
<accession>A0A6J3J1F3</accession>
<feature type="region of interest" description="Disordered" evidence="1">
    <location>
        <begin position="110"/>
        <end position="136"/>
    </location>
</feature>
<keyword evidence="2" id="KW-1185">Reference proteome</keyword>
<sequence>MGGARPQRVRELLSATRSLLRNPCGRYAPPSLLCLRVRPESLSLPGLISRVQSLAVLRWPLPGASRAPWRDAWRRARAGGLWEAGAQLNCKAQTDEGYLLFPSAPSLVSGNRQRGRADQETARSFGDELESSWNREKARSPQRASLASAVYVLLTLARCSCGILKDLDEGSRYFLNHNFCRHREVDRLRAFWGQNLQFTSGPRMSYKRGEISIGEVVL</sequence>
<evidence type="ECO:0000313" key="6">
    <source>
        <dbReference type="RefSeq" id="XP_032148196.1"/>
    </source>
</evidence>
<evidence type="ECO:0000313" key="4">
    <source>
        <dbReference type="RefSeq" id="XP_032148194.1"/>
    </source>
</evidence>
<dbReference type="RefSeq" id="XP_032148193.1">
    <property type="nucleotide sequence ID" value="XM_032292302.1"/>
</dbReference>
<dbReference type="AlphaFoldDB" id="A0A6J3J1F3"/>
<dbReference type="RefSeq" id="XP_032148194.1">
    <property type="nucleotide sequence ID" value="XM_032292303.1"/>
</dbReference>
<gene>
    <name evidence="3 4 5 6" type="primary">LOC116560819</name>
</gene>
<reference evidence="3 4" key="1">
    <citation type="submission" date="2025-04" db="UniProtKB">
        <authorList>
            <consortium name="RefSeq"/>
        </authorList>
    </citation>
    <scope>IDENTIFICATION</scope>
    <source>
        <tissue evidence="3 4">Blood</tissue>
    </source>
</reference>
<proteinExistence type="predicted"/>
<dbReference type="Proteomes" id="UP000504640">
    <property type="component" value="Unplaced"/>
</dbReference>